<dbReference type="PANTHER" id="PTHR31331:SF1">
    <property type="entry name" value="CYSTEINE RICH SECRETORY PROTEIN LCCL DOMAIN CONTAINING 2"/>
    <property type="match status" value="1"/>
</dbReference>
<dbReference type="Pfam" id="PF03815">
    <property type="entry name" value="LCCL"/>
    <property type="match status" value="2"/>
</dbReference>
<name>A0ABN9EKP1_9NEOB</name>
<protein>
    <recommendedName>
        <fullName evidence="1">LCCL domain-containing protein</fullName>
    </recommendedName>
</protein>
<dbReference type="InterPro" id="IPR051957">
    <property type="entry name" value="CRISP-LCCL_domain"/>
</dbReference>
<gene>
    <name evidence="2" type="ORF">SPARVUS_LOCUS9902470</name>
</gene>
<feature type="non-terminal residue" evidence="2">
    <location>
        <position position="179"/>
    </location>
</feature>
<dbReference type="SUPFAM" id="SSF69848">
    <property type="entry name" value="LCCL domain"/>
    <property type="match status" value="2"/>
</dbReference>
<proteinExistence type="predicted"/>
<organism evidence="2 3">
    <name type="scientific">Staurois parvus</name>
    <dbReference type="NCBI Taxonomy" id="386267"/>
    <lineage>
        <taxon>Eukaryota</taxon>
        <taxon>Metazoa</taxon>
        <taxon>Chordata</taxon>
        <taxon>Craniata</taxon>
        <taxon>Vertebrata</taxon>
        <taxon>Euteleostomi</taxon>
        <taxon>Amphibia</taxon>
        <taxon>Batrachia</taxon>
        <taxon>Anura</taxon>
        <taxon>Neobatrachia</taxon>
        <taxon>Ranoidea</taxon>
        <taxon>Ranidae</taxon>
        <taxon>Staurois</taxon>
    </lineage>
</organism>
<dbReference type="InterPro" id="IPR004043">
    <property type="entry name" value="LCCL"/>
</dbReference>
<feature type="domain" description="LCCL" evidence="1">
    <location>
        <begin position="1"/>
        <end position="67"/>
    </location>
</feature>
<dbReference type="Proteomes" id="UP001162483">
    <property type="component" value="Unassembled WGS sequence"/>
</dbReference>
<reference evidence="2" key="1">
    <citation type="submission" date="2023-05" db="EMBL/GenBank/DDBJ databases">
        <authorList>
            <person name="Stuckert A."/>
        </authorList>
    </citation>
    <scope>NUCLEOTIDE SEQUENCE</scope>
</reference>
<dbReference type="Gene3D" id="2.170.130.20">
    <property type="entry name" value="LCCL-like domain"/>
    <property type="match status" value="2"/>
</dbReference>
<dbReference type="SMART" id="SM00603">
    <property type="entry name" value="LCCL"/>
    <property type="match status" value="1"/>
</dbReference>
<evidence type="ECO:0000313" key="2">
    <source>
        <dbReference type="EMBL" id="CAI9583953.1"/>
    </source>
</evidence>
<evidence type="ECO:0000313" key="3">
    <source>
        <dbReference type="Proteomes" id="UP001162483"/>
    </source>
</evidence>
<dbReference type="InterPro" id="IPR036609">
    <property type="entry name" value="LCCL_sf"/>
</dbReference>
<accession>A0ABN9EKP1</accession>
<sequence>MVNGRNAWGTDVYTDDSSICRAAIHVGILDNNVGLVTVEKKPGLSSYTGSTRNGVTTTSYGSWSGSFVLHGSSEVPTQKPPESNVHRIAWLMEEMPGELMSILMIPPFAKQLSMLGILDNNVGLVTVEKKPGLSSYTGSTRNGVTTTSYGSWSGSFVLHGSSEPPIPKPTESNVHRIAW</sequence>
<evidence type="ECO:0000259" key="1">
    <source>
        <dbReference type="PROSITE" id="PS50820"/>
    </source>
</evidence>
<keyword evidence="3" id="KW-1185">Reference proteome</keyword>
<dbReference type="EMBL" id="CATNWA010015505">
    <property type="protein sequence ID" value="CAI9583953.1"/>
    <property type="molecule type" value="Genomic_DNA"/>
</dbReference>
<dbReference type="PROSITE" id="PS50820">
    <property type="entry name" value="LCCL"/>
    <property type="match status" value="1"/>
</dbReference>
<dbReference type="PANTHER" id="PTHR31331">
    <property type="entry name" value="LCCL DOMAIN PROTEIN (AFU_ORTHOLOGUE AFUA_5G08630)"/>
    <property type="match status" value="1"/>
</dbReference>
<comment type="caution">
    <text evidence="2">The sequence shown here is derived from an EMBL/GenBank/DDBJ whole genome shotgun (WGS) entry which is preliminary data.</text>
</comment>